<evidence type="ECO:0000256" key="2">
    <source>
        <dbReference type="SAM" id="SignalP"/>
    </source>
</evidence>
<dbReference type="AlphaFoldDB" id="E3LNC7"/>
<keyword evidence="2" id="KW-0732">Signal</keyword>
<accession>E3LNC7</accession>
<dbReference type="eggNOG" id="ENOG502SBAT">
    <property type="taxonomic scope" value="Eukaryota"/>
</dbReference>
<sequence>MKMMRWNRILPILLGVMLISKGSVNGQDDDDWLIGGEPEVTNTPTYDYRQDAETTPYYGYDDEEETTEFNYVIEEATESDNGVEETTEYNDYAQTRAELDDEDDDVPTTEEPVTSGLDDYTSADTEAPEFQFGGSSTEDPLGPIPTAPQAPVDPFVTDASESITDETTVEPIKPTPFSFPFVTDAPAGTKTEETTVEPIQTTAKDPSHIFGKNATERTTAIQTTEDPWFVPFGTEETLEETESTQAPATNATPFMVNVETSTDASVDQPTIVGNPQVIQRGGAPRPHNPIDPAVLESLPVKSKTNLSLDTLPDGRPIKDLGEEFEVVGAGGVAGGDFSKIIANKHGFYVLHPVQTKAKDIIFDPYTIGQVLGYLYEFNEFGGQRPKDGWTAELMGYKIPQLIKKKRSAGIRRATLVFKKKPEVVAKEEKEYWKQFIASI</sequence>
<dbReference type="Proteomes" id="UP000008281">
    <property type="component" value="Unassembled WGS sequence"/>
</dbReference>
<feature type="signal peptide" evidence="2">
    <location>
        <begin position="1"/>
        <end position="26"/>
    </location>
</feature>
<proteinExistence type="predicted"/>
<evidence type="ECO:0000313" key="3">
    <source>
        <dbReference type="EMBL" id="EFP03142.1"/>
    </source>
</evidence>
<name>E3LNC7_CAERE</name>
<dbReference type="OMA" id="EYNDYAQ"/>
<dbReference type="EMBL" id="DS268411">
    <property type="protein sequence ID" value="EFP03142.1"/>
    <property type="molecule type" value="Genomic_DNA"/>
</dbReference>
<reference evidence="3" key="1">
    <citation type="submission" date="2007-07" db="EMBL/GenBank/DDBJ databases">
        <title>PCAP assembly of the Caenorhabditis remanei genome.</title>
        <authorList>
            <consortium name="The Caenorhabditis remanei Sequencing Consortium"/>
            <person name="Wilson R.K."/>
        </authorList>
    </citation>
    <scope>NUCLEOTIDE SEQUENCE [LARGE SCALE GENOMIC DNA]</scope>
    <source>
        <strain evidence="3">PB4641</strain>
    </source>
</reference>
<feature type="compositionally biased region" description="Acidic residues" evidence="1">
    <location>
        <begin position="99"/>
        <end position="108"/>
    </location>
</feature>
<dbReference type="OrthoDB" id="5876677at2759"/>
<evidence type="ECO:0000256" key="1">
    <source>
        <dbReference type="SAM" id="MobiDB-lite"/>
    </source>
</evidence>
<dbReference type="HOGENOM" id="CLU_617102_0_0_1"/>
<gene>
    <name evidence="3" type="ORF">CRE_28340</name>
</gene>
<feature type="chain" id="PRO_5003173067" evidence="2">
    <location>
        <begin position="27"/>
        <end position="439"/>
    </location>
</feature>
<protein>
    <submittedName>
        <fullName evidence="3">Uncharacterized protein</fullName>
    </submittedName>
</protein>
<organism evidence="4">
    <name type="scientific">Caenorhabditis remanei</name>
    <name type="common">Caenorhabditis vulgaris</name>
    <dbReference type="NCBI Taxonomy" id="31234"/>
    <lineage>
        <taxon>Eukaryota</taxon>
        <taxon>Metazoa</taxon>
        <taxon>Ecdysozoa</taxon>
        <taxon>Nematoda</taxon>
        <taxon>Chromadorea</taxon>
        <taxon>Rhabditida</taxon>
        <taxon>Rhabditina</taxon>
        <taxon>Rhabditomorpha</taxon>
        <taxon>Rhabditoidea</taxon>
        <taxon>Rhabditidae</taxon>
        <taxon>Peloderinae</taxon>
        <taxon>Caenorhabditis</taxon>
    </lineage>
</organism>
<feature type="region of interest" description="Disordered" evidence="1">
    <location>
        <begin position="96"/>
        <end position="122"/>
    </location>
</feature>
<keyword evidence="4" id="KW-1185">Reference proteome</keyword>
<evidence type="ECO:0000313" key="4">
    <source>
        <dbReference type="Proteomes" id="UP000008281"/>
    </source>
</evidence>
<dbReference type="InParanoid" id="E3LNC7"/>